<dbReference type="EMBL" id="CP040915">
    <property type="protein sequence ID" value="QDC26027.1"/>
    <property type="molecule type" value="Genomic_DNA"/>
</dbReference>
<sequence>MHPTTWRIDMALSRRTLLGVAAAGALTLAVAGCAGTGTSGATAATGGGGEEGDGTIQFWSNHPGGSKDVEQAIIDLWNEENPDTPATLIDAGANYEELGQKFNAALAGGGLPDVIVASDVTWFNFAFTGATAPLDDLWTEAGVDPDSFVDTLREDYAYDGDHYGMPYSRSTTLMYFNTDVLEAAGLPTDRGPQTWQEFAEWAPKLVAANDGKPALVVPDGTSYLDWYFQGMVWTFGGAYSEDWTPTFTDPATIEAASFLQEQVAAGHIQITKDANNTFGIGDAAGLLQSTGSLGGLTEAATFPFITTYLPGPTPGAATGGAGLAVPAGISDERKVNAVKFIDFLTNTENTITFTQATGYMPVRKDALEHPEEQAYLEANPNAMTAINQLNENTAPQDFARVFVNGGGARIGAALDRITIGQEDVATVMQDLQDETQAVIDREITPNL</sequence>
<dbReference type="OrthoDB" id="2510110at2"/>
<dbReference type="PANTHER" id="PTHR43649:SF30">
    <property type="entry name" value="ABC TRANSPORTER SUBSTRATE-BINDING PROTEIN"/>
    <property type="match status" value="1"/>
</dbReference>
<dbReference type="InterPro" id="IPR006059">
    <property type="entry name" value="SBP"/>
</dbReference>
<dbReference type="PANTHER" id="PTHR43649">
    <property type="entry name" value="ARABINOSE-BINDING PROTEIN-RELATED"/>
    <property type="match status" value="1"/>
</dbReference>
<dbReference type="InterPro" id="IPR006311">
    <property type="entry name" value="TAT_signal"/>
</dbReference>
<keyword evidence="1" id="KW-0732">Signal</keyword>
<dbReference type="KEGG" id="gyu:FE374_16640"/>
<evidence type="ECO:0000256" key="1">
    <source>
        <dbReference type="SAM" id="SignalP"/>
    </source>
</evidence>
<name>A0A5B8C796_9MICO</name>
<dbReference type="InterPro" id="IPR050490">
    <property type="entry name" value="Bact_solute-bd_prot1"/>
</dbReference>
<dbReference type="PROSITE" id="PS51318">
    <property type="entry name" value="TAT"/>
    <property type="match status" value="1"/>
</dbReference>
<dbReference type="AlphaFoldDB" id="A0A5B8C796"/>
<feature type="signal peptide" evidence="1">
    <location>
        <begin position="1"/>
        <end position="43"/>
    </location>
</feature>
<gene>
    <name evidence="2" type="ORF">FE374_16640</name>
</gene>
<dbReference type="Pfam" id="PF13416">
    <property type="entry name" value="SBP_bac_8"/>
    <property type="match status" value="1"/>
</dbReference>
<reference evidence="2 3" key="1">
    <citation type="submission" date="2019-05" db="EMBL/GenBank/DDBJ databases">
        <title>Georgenia *** sp. nov., and Georgenia *** sp. nov., isolated from the intestinal contents of plateau pika (Ochotona curzoniae) in the Qinghai-Tibet plateau of China.</title>
        <authorList>
            <person name="Tian Z."/>
        </authorList>
    </citation>
    <scope>NUCLEOTIDE SEQUENCE [LARGE SCALE GENOMIC DNA]</scope>
    <source>
        <strain evidence="2 3">Z443</strain>
    </source>
</reference>
<protein>
    <submittedName>
        <fullName evidence="2">ABC transporter substrate-binding protein</fullName>
    </submittedName>
</protein>
<dbReference type="CDD" id="cd14748">
    <property type="entry name" value="PBP2_UgpB"/>
    <property type="match status" value="1"/>
</dbReference>
<proteinExistence type="predicted"/>
<evidence type="ECO:0000313" key="3">
    <source>
        <dbReference type="Proteomes" id="UP000314616"/>
    </source>
</evidence>
<evidence type="ECO:0000313" key="2">
    <source>
        <dbReference type="EMBL" id="QDC26027.1"/>
    </source>
</evidence>
<accession>A0A5B8C796</accession>
<dbReference type="Proteomes" id="UP000314616">
    <property type="component" value="Chromosome"/>
</dbReference>
<organism evidence="2 3">
    <name type="scientific">Georgenia yuyongxinii</name>
    <dbReference type="NCBI Taxonomy" id="2589797"/>
    <lineage>
        <taxon>Bacteria</taxon>
        <taxon>Bacillati</taxon>
        <taxon>Actinomycetota</taxon>
        <taxon>Actinomycetes</taxon>
        <taxon>Micrococcales</taxon>
        <taxon>Bogoriellaceae</taxon>
        <taxon>Georgenia</taxon>
    </lineage>
</organism>
<dbReference type="SUPFAM" id="SSF53850">
    <property type="entry name" value="Periplasmic binding protein-like II"/>
    <property type="match status" value="1"/>
</dbReference>
<dbReference type="Gene3D" id="3.40.190.10">
    <property type="entry name" value="Periplasmic binding protein-like II"/>
    <property type="match status" value="1"/>
</dbReference>
<dbReference type="PROSITE" id="PS51257">
    <property type="entry name" value="PROKAR_LIPOPROTEIN"/>
    <property type="match status" value="1"/>
</dbReference>
<feature type="chain" id="PRO_5023012591" evidence="1">
    <location>
        <begin position="44"/>
        <end position="447"/>
    </location>
</feature>